<dbReference type="InterPro" id="IPR011234">
    <property type="entry name" value="Fumarylacetoacetase-like_C"/>
</dbReference>
<dbReference type="Gene3D" id="3.90.850.10">
    <property type="entry name" value="Fumarylacetoacetase-like, C-terminal domain"/>
    <property type="match status" value="1"/>
</dbReference>
<accession>A0A832YSF8</accession>
<dbReference type="GO" id="GO:0018773">
    <property type="term" value="F:acetylpyruvate hydrolase activity"/>
    <property type="evidence" value="ECO:0007669"/>
    <property type="project" value="TreeGrafter"/>
</dbReference>
<gene>
    <name evidence="3" type="ORF">EYG76_00245</name>
</gene>
<dbReference type="GO" id="GO:0019752">
    <property type="term" value="P:carboxylic acid metabolic process"/>
    <property type="evidence" value="ECO:0007669"/>
    <property type="project" value="UniProtKB-ARBA"/>
</dbReference>
<dbReference type="PANTHER" id="PTHR11820:SF7">
    <property type="entry name" value="ACYLPYRUVASE FAHD1, MITOCHONDRIAL"/>
    <property type="match status" value="1"/>
</dbReference>
<dbReference type="GO" id="GO:0016853">
    <property type="term" value="F:isomerase activity"/>
    <property type="evidence" value="ECO:0007669"/>
    <property type="project" value="UniProtKB-ARBA"/>
</dbReference>
<dbReference type="Proteomes" id="UP000605144">
    <property type="component" value="Unassembled WGS sequence"/>
</dbReference>
<dbReference type="SUPFAM" id="SSF56529">
    <property type="entry name" value="FAH"/>
    <property type="match status" value="1"/>
</dbReference>
<evidence type="ECO:0000313" key="3">
    <source>
        <dbReference type="EMBL" id="HIP16724.1"/>
    </source>
</evidence>
<evidence type="ECO:0000256" key="1">
    <source>
        <dbReference type="ARBA" id="ARBA00022723"/>
    </source>
</evidence>
<dbReference type="FunFam" id="3.90.850.10:FF:000002">
    <property type="entry name" value="2-hydroxyhepta-2,4-diene-1,7-dioate isomerase"/>
    <property type="match status" value="1"/>
</dbReference>
<keyword evidence="1" id="KW-0479">Metal-binding</keyword>
<dbReference type="AlphaFoldDB" id="A0A832YSF8"/>
<keyword evidence="3" id="KW-0378">Hydrolase</keyword>
<organism evidence="3 4">
    <name type="scientific">Methanothermococcus okinawensis</name>
    <dbReference type="NCBI Taxonomy" id="155863"/>
    <lineage>
        <taxon>Archaea</taxon>
        <taxon>Methanobacteriati</taxon>
        <taxon>Methanobacteriota</taxon>
        <taxon>Methanomada group</taxon>
        <taxon>Methanococci</taxon>
        <taxon>Methanococcales</taxon>
        <taxon>Methanococcaceae</taxon>
        <taxon>Methanothermococcus</taxon>
    </lineage>
</organism>
<proteinExistence type="predicted"/>
<dbReference type="EMBL" id="DQSV01000006">
    <property type="protein sequence ID" value="HIP16724.1"/>
    <property type="molecule type" value="Genomic_DNA"/>
</dbReference>
<dbReference type="GO" id="GO:0046872">
    <property type="term" value="F:metal ion binding"/>
    <property type="evidence" value="ECO:0007669"/>
    <property type="project" value="UniProtKB-KW"/>
</dbReference>
<sequence>MPLNINPTKIVCVGLNYIDHARELNMEVPEEPILFLKPTSSIIYDGENIIIPKQSKRVDYEVELAIVMGKKCKNVKKEDAMDYIKGYTILNDITARDLQKKDGQWTRAKSFDTFCPIGPRIVKDINTESLNIQLKVNNKIKQKSNTKNMIFTVEELVEFISGVMTLYPDDIISTGTPPGVGKLNKGDIIECEIEGIGVLKNFVV</sequence>
<dbReference type="PANTHER" id="PTHR11820">
    <property type="entry name" value="ACYLPYRUVASE"/>
    <property type="match status" value="1"/>
</dbReference>
<evidence type="ECO:0000259" key="2">
    <source>
        <dbReference type="Pfam" id="PF01557"/>
    </source>
</evidence>
<dbReference type="Pfam" id="PF01557">
    <property type="entry name" value="FAA_hydrolase"/>
    <property type="match status" value="1"/>
</dbReference>
<dbReference type="InterPro" id="IPR036663">
    <property type="entry name" value="Fumarylacetoacetase_C_sf"/>
</dbReference>
<name>A0A832YSF8_9EURY</name>
<feature type="domain" description="Fumarylacetoacetase-like C-terminal" evidence="2">
    <location>
        <begin position="9"/>
        <end position="204"/>
    </location>
</feature>
<evidence type="ECO:0000313" key="4">
    <source>
        <dbReference type="Proteomes" id="UP000605144"/>
    </source>
</evidence>
<comment type="caution">
    <text evidence="3">The sequence shown here is derived from an EMBL/GenBank/DDBJ whole genome shotgun (WGS) entry which is preliminary data.</text>
</comment>
<protein>
    <submittedName>
        <fullName evidence="3">FAA hydrolase family protein</fullName>
    </submittedName>
</protein>
<reference evidence="3" key="1">
    <citation type="journal article" date="2020" name="ISME J.">
        <title>Gammaproteobacteria mediating utilization of methyl-, sulfur- and petroleum organic compounds in deep ocean hydrothermal plumes.</title>
        <authorList>
            <person name="Zhou Z."/>
            <person name="Liu Y."/>
            <person name="Pan J."/>
            <person name="Cron B.R."/>
            <person name="Toner B.M."/>
            <person name="Anantharaman K."/>
            <person name="Breier J.A."/>
            <person name="Dick G.J."/>
            <person name="Li M."/>
        </authorList>
    </citation>
    <scope>NUCLEOTIDE SEQUENCE</scope>
    <source>
        <strain evidence="3">SZUA-1385</strain>
    </source>
</reference>